<accession>A0A1H2WT64</accession>
<dbReference type="GO" id="GO:0005524">
    <property type="term" value="F:ATP binding"/>
    <property type="evidence" value="ECO:0007669"/>
    <property type="project" value="InterPro"/>
</dbReference>
<dbReference type="SUPFAM" id="SSF140990">
    <property type="entry name" value="FtsH protease domain-like"/>
    <property type="match status" value="1"/>
</dbReference>
<dbReference type="Gene3D" id="1.20.58.760">
    <property type="entry name" value="Peptidase M41"/>
    <property type="match status" value="1"/>
</dbReference>
<dbReference type="GO" id="GO:0006508">
    <property type="term" value="P:proteolysis"/>
    <property type="evidence" value="ECO:0007669"/>
    <property type="project" value="InterPro"/>
</dbReference>
<reference evidence="2 3" key="1">
    <citation type="submission" date="2016-10" db="EMBL/GenBank/DDBJ databases">
        <authorList>
            <person name="de Groot N.N."/>
        </authorList>
    </citation>
    <scope>NUCLEOTIDE SEQUENCE [LARGE SCALE GENOMIC DNA]</scope>
    <source>
        <strain evidence="2 3">DSM 23310</strain>
    </source>
</reference>
<gene>
    <name evidence="2" type="ORF">SAMN05660923_01336</name>
</gene>
<evidence type="ECO:0000313" key="3">
    <source>
        <dbReference type="Proteomes" id="UP000198828"/>
    </source>
</evidence>
<protein>
    <submittedName>
        <fullName evidence="2">Peptidase family M41</fullName>
    </submittedName>
</protein>
<keyword evidence="3" id="KW-1185">Reference proteome</keyword>
<name>A0A1H2WT64_9FIRM</name>
<evidence type="ECO:0000313" key="2">
    <source>
        <dbReference type="EMBL" id="SDW83745.1"/>
    </source>
</evidence>
<dbReference type="AlphaFoldDB" id="A0A1H2WT64"/>
<organism evidence="2 3">
    <name type="scientific">Tepidimicrobium xylanilyticum</name>
    <dbReference type="NCBI Taxonomy" id="1123352"/>
    <lineage>
        <taxon>Bacteria</taxon>
        <taxon>Bacillati</taxon>
        <taxon>Bacillota</taxon>
        <taxon>Tissierellia</taxon>
        <taxon>Tissierellales</taxon>
        <taxon>Tepidimicrobiaceae</taxon>
        <taxon>Tepidimicrobium</taxon>
    </lineage>
</organism>
<evidence type="ECO:0000256" key="1">
    <source>
        <dbReference type="SAM" id="Coils"/>
    </source>
</evidence>
<dbReference type="GO" id="GO:0004222">
    <property type="term" value="F:metalloendopeptidase activity"/>
    <property type="evidence" value="ECO:0007669"/>
    <property type="project" value="InterPro"/>
</dbReference>
<keyword evidence="1" id="KW-0175">Coiled coil</keyword>
<dbReference type="GO" id="GO:0004176">
    <property type="term" value="F:ATP-dependent peptidase activity"/>
    <property type="evidence" value="ECO:0007669"/>
    <property type="project" value="InterPro"/>
</dbReference>
<dbReference type="Proteomes" id="UP000198828">
    <property type="component" value="Unassembled WGS sequence"/>
</dbReference>
<sequence>MINEFGMNDEIGMIDLSYFKISGEREVLREAIKLSKQLYEETVELLRKNYETLRRIAERLIEKETILEDELDRLVFNFYAIA</sequence>
<dbReference type="EMBL" id="FNNG01000004">
    <property type="protein sequence ID" value="SDW83745.1"/>
    <property type="molecule type" value="Genomic_DNA"/>
</dbReference>
<proteinExistence type="predicted"/>
<dbReference type="InterPro" id="IPR037219">
    <property type="entry name" value="Peptidase_M41-like"/>
</dbReference>
<feature type="coiled-coil region" evidence="1">
    <location>
        <begin position="36"/>
        <end position="70"/>
    </location>
</feature>